<dbReference type="GO" id="GO:0019243">
    <property type="term" value="P:methylglyoxal catabolic process to D-lactate via S-lactoyl-glutathione"/>
    <property type="evidence" value="ECO:0007669"/>
    <property type="project" value="TreeGrafter"/>
</dbReference>
<evidence type="ECO:0000256" key="5">
    <source>
        <dbReference type="ARBA" id="ARBA00048082"/>
    </source>
</evidence>
<dbReference type="PANTHER" id="PTHR48094">
    <property type="entry name" value="PROTEIN/NUCLEIC ACID DEGLYCASE DJ-1-RELATED"/>
    <property type="match status" value="1"/>
</dbReference>
<feature type="domain" description="DJ-1/PfpI" evidence="6">
    <location>
        <begin position="84"/>
        <end position="220"/>
    </location>
</feature>
<dbReference type="Gene3D" id="3.40.50.880">
    <property type="match status" value="1"/>
</dbReference>
<accession>A0A8H7WII7</accession>
<dbReference type="SUPFAM" id="SSF52317">
    <property type="entry name" value="Class I glutamine amidotransferase-like"/>
    <property type="match status" value="1"/>
</dbReference>
<proteinExistence type="inferred from homology"/>
<dbReference type="AlphaFoldDB" id="A0A8H7WII7"/>
<dbReference type="GO" id="GO:0019172">
    <property type="term" value="F:glyoxalase III activity"/>
    <property type="evidence" value="ECO:0007669"/>
    <property type="project" value="UniProtKB-EC"/>
</dbReference>
<evidence type="ECO:0000256" key="2">
    <source>
        <dbReference type="ARBA" id="ARBA00023016"/>
    </source>
</evidence>
<dbReference type="PANTHER" id="PTHR48094:SF11">
    <property type="entry name" value="GLUTATHIONE-INDEPENDENT GLYOXALASE HSP31-RELATED"/>
    <property type="match status" value="1"/>
</dbReference>
<evidence type="ECO:0000256" key="4">
    <source>
        <dbReference type="ARBA" id="ARBA00038493"/>
    </source>
</evidence>
<gene>
    <name evidence="7" type="ORF">IFR04_001554</name>
</gene>
<keyword evidence="2" id="KW-0346">Stress response</keyword>
<dbReference type="InterPro" id="IPR050325">
    <property type="entry name" value="Prot/Nucl_acid_deglycase"/>
</dbReference>
<evidence type="ECO:0000313" key="7">
    <source>
        <dbReference type="EMBL" id="KAG4425404.1"/>
    </source>
</evidence>
<keyword evidence="8" id="KW-1185">Reference proteome</keyword>
<sequence>MSKPRVLTVLSSHAAGWYLPELAHPYEVLSPYCEMVMASPKGGATILDPVSVELFKDDAYCVEFAATQSKLWLETEPLESFLGKAKEFTAILYVGGFGPMFDLTDNPTSAKLIQEFYVADRIVSTVCHGAAALINAKKPDGTRLVAGEKITGFSGQEEIDVDRQKDMPFHLENALNEASEGGYEKAEKAWQPHVVVSSTKRLVMGQNPASAAPFAHALLKKIQSYPAA</sequence>
<evidence type="ECO:0000256" key="1">
    <source>
        <dbReference type="ARBA" id="ARBA00013134"/>
    </source>
</evidence>
<dbReference type="Proteomes" id="UP000664132">
    <property type="component" value="Unassembled WGS sequence"/>
</dbReference>
<dbReference type="InterPro" id="IPR002818">
    <property type="entry name" value="DJ-1/PfpI"/>
</dbReference>
<dbReference type="EMBL" id="JAFJYH010000011">
    <property type="protein sequence ID" value="KAG4425404.1"/>
    <property type="molecule type" value="Genomic_DNA"/>
</dbReference>
<comment type="similarity">
    <text evidence="4">Belongs to the peptidase C56 family. HSP31-like subfamily.</text>
</comment>
<name>A0A8H7WII7_9HELO</name>
<evidence type="ECO:0000313" key="8">
    <source>
        <dbReference type="Proteomes" id="UP000664132"/>
    </source>
</evidence>
<dbReference type="EC" id="4.2.1.130" evidence="1"/>
<reference evidence="7" key="1">
    <citation type="submission" date="2021-02" db="EMBL/GenBank/DDBJ databases">
        <title>Genome sequence Cadophora malorum strain M34.</title>
        <authorList>
            <person name="Stefanovic E."/>
            <person name="Vu D."/>
            <person name="Scully C."/>
            <person name="Dijksterhuis J."/>
            <person name="Roader J."/>
            <person name="Houbraken J."/>
        </authorList>
    </citation>
    <scope>NUCLEOTIDE SEQUENCE</scope>
    <source>
        <strain evidence="7">M34</strain>
    </source>
</reference>
<dbReference type="Pfam" id="PF01965">
    <property type="entry name" value="DJ-1_PfpI"/>
    <property type="match status" value="1"/>
</dbReference>
<dbReference type="CDD" id="cd03141">
    <property type="entry name" value="GATase1_Hsp31_like"/>
    <property type="match status" value="1"/>
</dbReference>
<evidence type="ECO:0000256" key="3">
    <source>
        <dbReference type="ARBA" id="ARBA00023239"/>
    </source>
</evidence>
<evidence type="ECO:0000259" key="6">
    <source>
        <dbReference type="Pfam" id="PF01965"/>
    </source>
</evidence>
<protein>
    <recommendedName>
        <fullName evidence="1">D-lactate dehydratase</fullName>
        <ecNumber evidence="1">4.2.1.130</ecNumber>
    </recommendedName>
</protein>
<dbReference type="InterPro" id="IPR029062">
    <property type="entry name" value="Class_I_gatase-like"/>
</dbReference>
<dbReference type="GO" id="GO:0005737">
    <property type="term" value="C:cytoplasm"/>
    <property type="evidence" value="ECO:0007669"/>
    <property type="project" value="TreeGrafter"/>
</dbReference>
<keyword evidence="3" id="KW-0456">Lyase</keyword>
<comment type="caution">
    <text evidence="7">The sequence shown here is derived from an EMBL/GenBank/DDBJ whole genome shotgun (WGS) entry which is preliminary data.</text>
</comment>
<dbReference type="OrthoDB" id="543156at2759"/>
<organism evidence="7 8">
    <name type="scientific">Cadophora malorum</name>
    <dbReference type="NCBI Taxonomy" id="108018"/>
    <lineage>
        <taxon>Eukaryota</taxon>
        <taxon>Fungi</taxon>
        <taxon>Dikarya</taxon>
        <taxon>Ascomycota</taxon>
        <taxon>Pezizomycotina</taxon>
        <taxon>Leotiomycetes</taxon>
        <taxon>Helotiales</taxon>
        <taxon>Ploettnerulaceae</taxon>
        <taxon>Cadophora</taxon>
    </lineage>
</organism>
<comment type="catalytic activity">
    <reaction evidence="5">
        <text>methylglyoxal + H2O = (R)-lactate + H(+)</text>
        <dbReference type="Rhea" id="RHEA:27754"/>
        <dbReference type="ChEBI" id="CHEBI:15377"/>
        <dbReference type="ChEBI" id="CHEBI:15378"/>
        <dbReference type="ChEBI" id="CHEBI:16004"/>
        <dbReference type="ChEBI" id="CHEBI:17158"/>
        <dbReference type="EC" id="4.2.1.130"/>
    </reaction>
</comment>